<evidence type="ECO:0000256" key="3">
    <source>
        <dbReference type="ARBA" id="ARBA00039118"/>
    </source>
</evidence>
<name>A0A1M4Y5X8_9BACT</name>
<sequence length="258" mass="29686">MEKINITLVQPDLIWENRDANLKRCSNMLNQVQHTNLIVLPEMFTTGFSMNPEKLKETMDGQAVQWMKKLADEKNAAITGSLIIEDKGKIFNRCLWVLPNGKVEFYDKRHLFTMSGEHAHYSPGNNKLVTEYLGWRFCPLICYDLRFPVWSRNTENYDVLLYMANWPSVRSHVWENLLVARAIENQAYCIGVNRVGVDGTGLHYSGKSALISPKGTASFIGEDETVKTFELSYSELHQFRKKFPVLHDRDAFSLDTSN</sequence>
<evidence type="ECO:0000256" key="4">
    <source>
        <dbReference type="ARBA" id="ARBA00052904"/>
    </source>
</evidence>
<dbReference type="Gene3D" id="3.60.110.10">
    <property type="entry name" value="Carbon-nitrogen hydrolase"/>
    <property type="match status" value="1"/>
</dbReference>
<dbReference type="CDD" id="cd07575">
    <property type="entry name" value="Xc-1258_like"/>
    <property type="match status" value="1"/>
</dbReference>
<dbReference type="InterPro" id="IPR003010">
    <property type="entry name" value="C-N_Hydrolase"/>
</dbReference>
<dbReference type="GO" id="GO:0106008">
    <property type="term" value="F:2-oxoglutaramate amidase activity"/>
    <property type="evidence" value="ECO:0007669"/>
    <property type="project" value="TreeGrafter"/>
</dbReference>
<keyword evidence="8" id="KW-1185">Reference proteome</keyword>
<reference evidence="7 8" key="1">
    <citation type="submission" date="2016-11" db="EMBL/GenBank/DDBJ databases">
        <authorList>
            <person name="Jaros S."/>
            <person name="Januszkiewicz K."/>
            <person name="Wedrychowicz H."/>
        </authorList>
    </citation>
    <scope>NUCLEOTIDE SEQUENCE [LARGE SCALE GENOMIC DNA]</scope>
    <source>
        <strain evidence="7 8">DSM 26910</strain>
    </source>
</reference>
<evidence type="ECO:0000256" key="5">
    <source>
        <dbReference type="ARBA" id="ARBA00072139"/>
    </source>
</evidence>
<comment type="similarity">
    <text evidence="1">Belongs to the carbon-nitrogen hydrolase superfamily. NIT1/NIT2 family.</text>
</comment>
<gene>
    <name evidence="7" type="ORF">SAMN05444274_103243</name>
</gene>
<protein>
    <recommendedName>
        <fullName evidence="5">Omega-amidase YafV</fullName>
        <ecNumber evidence="3">3.5.1.3</ecNumber>
    </recommendedName>
</protein>
<dbReference type="STRING" id="1484053.SAMN05444274_103243"/>
<dbReference type="NCBIfam" id="NF007757">
    <property type="entry name" value="PRK10438.1"/>
    <property type="match status" value="1"/>
</dbReference>
<dbReference type="Pfam" id="PF00795">
    <property type="entry name" value="CN_hydrolase"/>
    <property type="match status" value="1"/>
</dbReference>
<dbReference type="RefSeq" id="WP_073000862.1">
    <property type="nucleotide sequence ID" value="NZ_FQUM01000003.1"/>
</dbReference>
<dbReference type="PANTHER" id="PTHR47799">
    <property type="entry name" value="OMEGA-AMIDASE YAFV"/>
    <property type="match status" value="1"/>
</dbReference>
<proteinExistence type="inferred from homology"/>
<evidence type="ECO:0000256" key="2">
    <source>
        <dbReference type="ARBA" id="ARBA00022801"/>
    </source>
</evidence>
<dbReference type="SUPFAM" id="SSF56317">
    <property type="entry name" value="Carbon-nitrogen hydrolase"/>
    <property type="match status" value="1"/>
</dbReference>
<feature type="domain" description="CN hydrolase" evidence="6">
    <location>
        <begin position="4"/>
        <end position="238"/>
    </location>
</feature>
<evidence type="ECO:0000256" key="1">
    <source>
        <dbReference type="ARBA" id="ARBA00010613"/>
    </source>
</evidence>
<accession>A0A1M4Y5X8</accession>
<dbReference type="EMBL" id="FQUM01000003">
    <property type="protein sequence ID" value="SHF01161.1"/>
    <property type="molecule type" value="Genomic_DNA"/>
</dbReference>
<dbReference type="EC" id="3.5.1.3" evidence="3"/>
<dbReference type="PANTHER" id="PTHR47799:SF1">
    <property type="entry name" value="OMEGA-AMIDASE YAFV"/>
    <property type="match status" value="1"/>
</dbReference>
<dbReference type="InterPro" id="IPR036526">
    <property type="entry name" value="C-N_Hydrolase_sf"/>
</dbReference>
<dbReference type="PROSITE" id="PS50263">
    <property type="entry name" value="CN_HYDROLASE"/>
    <property type="match status" value="1"/>
</dbReference>
<keyword evidence="2 7" id="KW-0378">Hydrolase</keyword>
<organism evidence="7 8">
    <name type="scientific">Mariniphaga anaerophila</name>
    <dbReference type="NCBI Taxonomy" id="1484053"/>
    <lineage>
        <taxon>Bacteria</taxon>
        <taxon>Pseudomonadati</taxon>
        <taxon>Bacteroidota</taxon>
        <taxon>Bacteroidia</taxon>
        <taxon>Marinilabiliales</taxon>
        <taxon>Prolixibacteraceae</taxon>
        <taxon>Mariniphaga</taxon>
    </lineage>
</organism>
<evidence type="ECO:0000313" key="7">
    <source>
        <dbReference type="EMBL" id="SHF01161.1"/>
    </source>
</evidence>
<comment type="catalytic activity">
    <reaction evidence="4">
        <text>a monoamide of a dicarboxylate + H2O = a dicarboxylate + NH4(+)</text>
        <dbReference type="Rhea" id="RHEA:11716"/>
        <dbReference type="ChEBI" id="CHEBI:15377"/>
        <dbReference type="ChEBI" id="CHEBI:28938"/>
        <dbReference type="ChEBI" id="CHEBI:28965"/>
        <dbReference type="ChEBI" id="CHEBI:77450"/>
        <dbReference type="EC" id="3.5.1.3"/>
    </reaction>
</comment>
<dbReference type="OrthoDB" id="9811121at2"/>
<dbReference type="AlphaFoldDB" id="A0A1M4Y5X8"/>
<dbReference type="GO" id="GO:0050152">
    <property type="term" value="F:omega-amidase activity"/>
    <property type="evidence" value="ECO:0007669"/>
    <property type="project" value="UniProtKB-EC"/>
</dbReference>
<dbReference type="FunFam" id="3.60.110.10:FF:000004">
    <property type="entry name" value="Carbon-nitrogen hydrolase"/>
    <property type="match status" value="1"/>
</dbReference>
<evidence type="ECO:0000313" key="8">
    <source>
        <dbReference type="Proteomes" id="UP000184164"/>
    </source>
</evidence>
<dbReference type="Proteomes" id="UP000184164">
    <property type="component" value="Unassembled WGS sequence"/>
</dbReference>
<evidence type="ECO:0000259" key="6">
    <source>
        <dbReference type="PROSITE" id="PS50263"/>
    </source>
</evidence>
<dbReference type="InterPro" id="IPR052737">
    <property type="entry name" value="Omega-amidase_YafV"/>
</dbReference>